<dbReference type="InterPro" id="IPR036890">
    <property type="entry name" value="HATPase_C_sf"/>
</dbReference>
<keyword evidence="7 8" id="KW-1133">Transmembrane helix</keyword>
<keyword evidence="8" id="KW-0472">Membrane</keyword>
<dbReference type="AlphaFoldDB" id="A0A1M5GNL6"/>
<dbReference type="InterPro" id="IPR003661">
    <property type="entry name" value="HisK_dim/P_dom"/>
</dbReference>
<keyword evidence="3" id="KW-0597">Phosphoprotein</keyword>
<dbReference type="SMART" id="SM00387">
    <property type="entry name" value="HATPase_c"/>
    <property type="match status" value="1"/>
</dbReference>
<dbReference type="Gene3D" id="1.10.287.130">
    <property type="match status" value="1"/>
</dbReference>
<dbReference type="Proteomes" id="UP000184480">
    <property type="component" value="Unassembled WGS sequence"/>
</dbReference>
<dbReference type="Gene3D" id="3.30.565.10">
    <property type="entry name" value="Histidine kinase-like ATPase, C-terminal domain"/>
    <property type="match status" value="1"/>
</dbReference>
<feature type="transmembrane region" description="Helical" evidence="8">
    <location>
        <begin position="138"/>
        <end position="156"/>
    </location>
</feature>
<dbReference type="SUPFAM" id="SSF55874">
    <property type="entry name" value="ATPase domain of HSP90 chaperone/DNA topoisomerase II/histidine kinase"/>
    <property type="match status" value="1"/>
</dbReference>
<proteinExistence type="predicted"/>
<evidence type="ECO:0000259" key="9">
    <source>
        <dbReference type="PROSITE" id="PS50109"/>
    </source>
</evidence>
<dbReference type="InterPro" id="IPR050428">
    <property type="entry name" value="TCS_sensor_his_kinase"/>
</dbReference>
<dbReference type="EC" id="2.7.13.3" evidence="2"/>
<keyword evidence="5 8" id="KW-0812">Transmembrane</keyword>
<evidence type="ECO:0000256" key="3">
    <source>
        <dbReference type="ARBA" id="ARBA00022553"/>
    </source>
</evidence>
<dbReference type="PANTHER" id="PTHR45436:SF5">
    <property type="entry name" value="SENSOR HISTIDINE KINASE TRCS"/>
    <property type="match status" value="1"/>
</dbReference>
<dbReference type="Pfam" id="PF00512">
    <property type="entry name" value="HisKA"/>
    <property type="match status" value="1"/>
</dbReference>
<evidence type="ECO:0000256" key="4">
    <source>
        <dbReference type="ARBA" id="ARBA00022679"/>
    </source>
</evidence>
<dbReference type="EMBL" id="FQUC01000014">
    <property type="protein sequence ID" value="SHG05151.1"/>
    <property type="molecule type" value="Genomic_DNA"/>
</dbReference>
<evidence type="ECO:0000256" key="5">
    <source>
        <dbReference type="ARBA" id="ARBA00022692"/>
    </source>
</evidence>
<evidence type="ECO:0000256" key="7">
    <source>
        <dbReference type="ARBA" id="ARBA00022989"/>
    </source>
</evidence>
<evidence type="ECO:0000313" key="11">
    <source>
        <dbReference type="Proteomes" id="UP000184480"/>
    </source>
</evidence>
<dbReference type="InterPro" id="IPR036097">
    <property type="entry name" value="HisK_dim/P_sf"/>
</dbReference>
<evidence type="ECO:0000256" key="1">
    <source>
        <dbReference type="ARBA" id="ARBA00000085"/>
    </source>
</evidence>
<dbReference type="PANTHER" id="PTHR45436">
    <property type="entry name" value="SENSOR HISTIDINE KINASE YKOH"/>
    <property type="match status" value="1"/>
</dbReference>
<accession>A0A1M5GNL6</accession>
<gene>
    <name evidence="10" type="ORF">SAMN05444362_11471</name>
</gene>
<evidence type="ECO:0000256" key="6">
    <source>
        <dbReference type="ARBA" id="ARBA00022777"/>
    </source>
</evidence>
<dbReference type="GO" id="GO:0000155">
    <property type="term" value="F:phosphorelay sensor kinase activity"/>
    <property type="evidence" value="ECO:0007669"/>
    <property type="project" value="InterPro"/>
</dbReference>
<keyword evidence="4" id="KW-0808">Transferase</keyword>
<dbReference type="GO" id="GO:0005886">
    <property type="term" value="C:plasma membrane"/>
    <property type="evidence" value="ECO:0007669"/>
    <property type="project" value="TreeGrafter"/>
</dbReference>
<keyword evidence="6 10" id="KW-0418">Kinase</keyword>
<dbReference type="PROSITE" id="PS50109">
    <property type="entry name" value="HIS_KIN"/>
    <property type="match status" value="1"/>
</dbReference>
<evidence type="ECO:0000256" key="8">
    <source>
        <dbReference type="SAM" id="Phobius"/>
    </source>
</evidence>
<feature type="domain" description="Histidine kinase" evidence="9">
    <location>
        <begin position="223"/>
        <end position="425"/>
    </location>
</feature>
<dbReference type="SUPFAM" id="SSF47384">
    <property type="entry name" value="Homodimeric domain of signal transducing histidine kinase"/>
    <property type="match status" value="1"/>
</dbReference>
<name>A0A1M5GNL6_9BACT</name>
<dbReference type="RefSeq" id="WP_062181804.1">
    <property type="nucleotide sequence ID" value="NZ_BBXL01000014.1"/>
</dbReference>
<dbReference type="InterPro" id="IPR005467">
    <property type="entry name" value="His_kinase_dom"/>
</dbReference>
<sequence>MKLANYLTLRLSLLFILILLIWSVIYFFKQMNEIYDGIDEGLNNLKQELILEANKIPDFMDNMAKYDPLNLFIEKISYEEAIGMKEVYSNTFVYFESEQEKEEVRMLTTAFLCTQDNEYYRIKIFTSTVESDDMIENMLYLLMTLWVALSLFLIIATKRIINKSSKPFYTLLSQLKHFKLNERQMPDLPTTSISEYSDLIESVKELLEKNINAYAEQRHFIENASHELQTPIAIAIGKLELMMNDDSLSQQQVEDINVVINSLGRTKRLNNTLLLLSKIKNKQFTRNELIDFTHVFDEVLEDFEALADYKEITINTEKRGIPQINMNRDLAFIMVNNLVKNAIAHNKTGGHINIVFDNKTITISNSGEPLPPDNTDIFSRYVSYSGSKQSSGLGLSIVKTIVEQYNIQINHNYSNGIHTITLKFN</sequence>
<evidence type="ECO:0000313" key="10">
    <source>
        <dbReference type="EMBL" id="SHG05151.1"/>
    </source>
</evidence>
<protein>
    <recommendedName>
        <fullName evidence="2">histidine kinase</fullName>
        <ecNumber evidence="2">2.7.13.3</ecNumber>
    </recommendedName>
</protein>
<dbReference type="STRING" id="1346286.SAMN05444362_11471"/>
<comment type="catalytic activity">
    <reaction evidence="1">
        <text>ATP + protein L-histidine = ADP + protein N-phospho-L-histidine.</text>
        <dbReference type="EC" id="2.7.13.3"/>
    </reaction>
</comment>
<dbReference type="InterPro" id="IPR003594">
    <property type="entry name" value="HATPase_dom"/>
</dbReference>
<dbReference type="Pfam" id="PF02518">
    <property type="entry name" value="HATPase_c"/>
    <property type="match status" value="1"/>
</dbReference>
<organism evidence="10 11">
    <name type="scientific">Dysgonomonas macrotermitis</name>
    <dbReference type="NCBI Taxonomy" id="1346286"/>
    <lineage>
        <taxon>Bacteria</taxon>
        <taxon>Pseudomonadati</taxon>
        <taxon>Bacteroidota</taxon>
        <taxon>Bacteroidia</taxon>
        <taxon>Bacteroidales</taxon>
        <taxon>Dysgonomonadaceae</taxon>
        <taxon>Dysgonomonas</taxon>
    </lineage>
</organism>
<keyword evidence="11" id="KW-1185">Reference proteome</keyword>
<feature type="transmembrane region" description="Helical" evidence="8">
    <location>
        <begin position="7"/>
        <end position="28"/>
    </location>
</feature>
<dbReference type="OrthoDB" id="1522504at2"/>
<dbReference type="SMART" id="SM00388">
    <property type="entry name" value="HisKA"/>
    <property type="match status" value="1"/>
</dbReference>
<dbReference type="CDD" id="cd00082">
    <property type="entry name" value="HisKA"/>
    <property type="match status" value="1"/>
</dbReference>
<evidence type="ECO:0000256" key="2">
    <source>
        <dbReference type="ARBA" id="ARBA00012438"/>
    </source>
</evidence>
<reference evidence="11" key="1">
    <citation type="submission" date="2016-11" db="EMBL/GenBank/DDBJ databases">
        <authorList>
            <person name="Varghese N."/>
            <person name="Submissions S."/>
        </authorList>
    </citation>
    <scope>NUCLEOTIDE SEQUENCE [LARGE SCALE GENOMIC DNA]</scope>
    <source>
        <strain evidence="11">DSM 27370</strain>
    </source>
</reference>